<sequence>LALTTQVRKLYPDMTCGRQKACAAIIQRKINGERVYAGPGYQVECDSCVAKELIIQHRNELKMCDNIPSNSDAATKAKRKEKLRKGKSKMSNSSKGSAITLTDAFIGKNKWLVMAYYCYCLKIQEDGPLQVPKDLGYGEAGEAEEEVRLFTILPLPTDHGQHKFAKIGNGYFYHILKQCGDDEDLEALRGWTASTFCNHPGLDDFWSKYFSYGKFETDATSRLFQKLIEDGDQDDQDLLRIGFEDEFDVVSFRCHPRLEYLKRKYETFYRDALKKVSRKFIRLLSTDGVSVSFSLKSTYHEGKSTHPCVQCLPTPRVPDAVTEECNRLVSFGKYRDLTYRALVELNPSMGQNGDKSYIADYCYGQAMKEKCSQAQRDFVRYASGDVFREPAENPEESEIHELTDEEKETYVFEEIEPWWGENVTESDPSKIILRTTKGEILTVSQMRGKYIWGVDPGHNSLICAQLYYFDKDYRLFRVKGKIIDVRKAQFYQDSGINDHAEHSSRKLKDYEAFSSVVLSNLTPKTTDSQQCGTAAAFAINDLKLSRPMSSDARS</sequence>
<dbReference type="AlphaFoldDB" id="K0SWE2"/>
<evidence type="ECO:0000313" key="2">
    <source>
        <dbReference type="EMBL" id="EJK70693.1"/>
    </source>
</evidence>
<evidence type="ECO:0000256" key="1">
    <source>
        <dbReference type="SAM" id="MobiDB-lite"/>
    </source>
</evidence>
<proteinExistence type="predicted"/>
<accession>K0SWE2</accession>
<dbReference type="Proteomes" id="UP000266841">
    <property type="component" value="Unassembled WGS sequence"/>
</dbReference>
<protein>
    <submittedName>
        <fullName evidence="2">Uncharacterized protein</fullName>
    </submittedName>
</protein>
<feature type="region of interest" description="Disordered" evidence="1">
    <location>
        <begin position="72"/>
        <end position="95"/>
    </location>
</feature>
<gene>
    <name evidence="2" type="ORF">THAOC_07927</name>
</gene>
<keyword evidence="3" id="KW-1185">Reference proteome</keyword>
<evidence type="ECO:0000313" key="3">
    <source>
        <dbReference type="Proteomes" id="UP000266841"/>
    </source>
</evidence>
<organism evidence="2 3">
    <name type="scientific">Thalassiosira oceanica</name>
    <name type="common">Marine diatom</name>
    <dbReference type="NCBI Taxonomy" id="159749"/>
    <lineage>
        <taxon>Eukaryota</taxon>
        <taxon>Sar</taxon>
        <taxon>Stramenopiles</taxon>
        <taxon>Ochrophyta</taxon>
        <taxon>Bacillariophyta</taxon>
        <taxon>Coscinodiscophyceae</taxon>
        <taxon>Thalassiosirophycidae</taxon>
        <taxon>Thalassiosirales</taxon>
        <taxon>Thalassiosiraceae</taxon>
        <taxon>Thalassiosira</taxon>
    </lineage>
</organism>
<comment type="caution">
    <text evidence="2">The sequence shown here is derived from an EMBL/GenBank/DDBJ whole genome shotgun (WGS) entry which is preliminary data.</text>
</comment>
<reference evidence="2 3" key="1">
    <citation type="journal article" date="2012" name="Genome Biol.">
        <title>Genome and low-iron response of an oceanic diatom adapted to chronic iron limitation.</title>
        <authorList>
            <person name="Lommer M."/>
            <person name="Specht M."/>
            <person name="Roy A.S."/>
            <person name="Kraemer L."/>
            <person name="Andreson R."/>
            <person name="Gutowska M.A."/>
            <person name="Wolf J."/>
            <person name="Bergner S.V."/>
            <person name="Schilhabel M.B."/>
            <person name="Klostermeier U.C."/>
            <person name="Beiko R.G."/>
            <person name="Rosenstiel P."/>
            <person name="Hippler M."/>
            <person name="Laroche J."/>
        </authorList>
    </citation>
    <scope>NUCLEOTIDE SEQUENCE [LARGE SCALE GENOMIC DNA]</scope>
    <source>
        <strain evidence="2 3">CCMP1005</strain>
    </source>
</reference>
<dbReference type="EMBL" id="AGNL01008170">
    <property type="protein sequence ID" value="EJK70693.1"/>
    <property type="molecule type" value="Genomic_DNA"/>
</dbReference>
<name>K0SWE2_THAOC</name>
<feature type="non-terminal residue" evidence="2">
    <location>
        <position position="1"/>
    </location>
</feature>
<feature type="compositionally biased region" description="Basic residues" evidence="1">
    <location>
        <begin position="76"/>
        <end position="88"/>
    </location>
</feature>